<evidence type="ECO:0000259" key="19">
    <source>
        <dbReference type="PROSITE" id="PS51192"/>
    </source>
</evidence>
<organism evidence="21 22">
    <name type="scientific">Marinobacter adhaerens</name>
    <dbReference type="NCBI Taxonomy" id="1033846"/>
    <lineage>
        <taxon>Bacteria</taxon>
        <taxon>Pseudomonadati</taxon>
        <taxon>Pseudomonadota</taxon>
        <taxon>Gammaproteobacteria</taxon>
        <taxon>Pseudomonadales</taxon>
        <taxon>Marinobacteraceae</taxon>
        <taxon>Marinobacter</taxon>
    </lineage>
</organism>
<dbReference type="Pfam" id="PF00271">
    <property type="entry name" value="Helicase_C"/>
    <property type="match status" value="1"/>
</dbReference>
<keyword evidence="9" id="KW-0862">Zinc</keyword>
<gene>
    <name evidence="21" type="primary">recQ</name>
    <name evidence="21" type="ORF">FH752_09290</name>
</gene>
<comment type="catalytic activity">
    <reaction evidence="15">
        <text>Couples ATP hydrolysis with the unwinding of duplex DNA by translocating in the 3'-5' direction.</text>
        <dbReference type="EC" id="5.6.2.4"/>
    </reaction>
</comment>
<comment type="caution">
    <text evidence="21">The sequence shown here is derived from an EMBL/GenBank/DDBJ whole genome shotgun (WGS) entry which is preliminary data.</text>
</comment>
<dbReference type="CDD" id="cd18794">
    <property type="entry name" value="SF2_C_RecQ"/>
    <property type="match status" value="1"/>
</dbReference>
<dbReference type="InterPro" id="IPR018982">
    <property type="entry name" value="RQC_domain"/>
</dbReference>
<dbReference type="InterPro" id="IPR027417">
    <property type="entry name" value="P-loop_NTPase"/>
</dbReference>
<dbReference type="SMART" id="SM00490">
    <property type="entry name" value="HELICc"/>
    <property type="match status" value="1"/>
</dbReference>
<dbReference type="FunFam" id="3.40.50.300:FF:000296">
    <property type="entry name" value="ATP-dependent DNA helicase RecQ"/>
    <property type="match status" value="1"/>
</dbReference>
<dbReference type="GO" id="GO:0005524">
    <property type="term" value="F:ATP binding"/>
    <property type="evidence" value="ECO:0007669"/>
    <property type="project" value="UniProtKB-KW"/>
</dbReference>
<evidence type="ECO:0000256" key="2">
    <source>
        <dbReference type="ARBA" id="ARBA00001947"/>
    </source>
</evidence>
<reference evidence="21 22" key="1">
    <citation type="submission" date="2019-06" db="EMBL/GenBank/DDBJ databases">
        <title>Enrichment of Autotrophic Halophilic Microorganisms from Red Sea Brine Pool Using Microbial Electrosynthesis System.</title>
        <authorList>
            <person name="Alqahtani M.F."/>
            <person name="Bajracharya S."/>
            <person name="Katuri K.P."/>
            <person name="Ali M."/>
            <person name="Saikaly P.E."/>
        </authorList>
    </citation>
    <scope>NUCLEOTIDE SEQUENCE [LARGE SCALE GENOMIC DNA]</scope>
    <source>
        <strain evidence="21">MES15</strain>
    </source>
</reference>
<dbReference type="Pfam" id="PF00270">
    <property type="entry name" value="DEAD"/>
    <property type="match status" value="1"/>
</dbReference>
<evidence type="ECO:0000256" key="9">
    <source>
        <dbReference type="ARBA" id="ARBA00022833"/>
    </source>
</evidence>
<sequence>MYLDQDFEQLSTERPTTSGRDPEQVLHEVFGYESFRPLQGDIIREVSEGRDALVLMPTGGGKSLCYQVPALVRSGTAIVISPLIALMQDQVAALKELGVRAAFLNSTMDFEQARATEYALMTGELDLLYCAPERLIQPRTIELLHDASISLFAIDEAHCVSQWGHDFRSDYLQLSMLAEQFPGVPRIALTATADERTRKEIAERLSLTGARHFVSGFDRPNIQYRIAPKTNANKQLLDFIKAEHEGDCGIVYCLSRNKVDATAKTLAQKGYTALPYHAGLSSEQRAHHQERFLREDGVIIVATIAFGMGIDKPDVRFVAHLDLPKSLEAYYQETGRAGRDGKPSTAWMVYGLQDVIKLRQMLESSQGNDHFKRVERQKLDAMLGLCEVTSCRRQVLLRYFGDELERPCGNCDTCLNPPETWDGTVAVQKALSCVFRTGQRFGVTYLIDVLRGSENERILQAGHHQVSTYGIGTELSANEWKSVFRQLVANGYLRADPEGYGALQLTEECRPLLKGRQTIELRKDPVVKKAAGRASGGRSSAPVKDQITDQAGWDALRACRKELADKQGVPPYVIFHDTTLFGMLERKPRTLEELAEVSGVGAAKLEKYGEIFLEAIAGLDPA</sequence>
<dbReference type="InterPro" id="IPR004589">
    <property type="entry name" value="DNA_helicase_ATP-dep_RecQ"/>
</dbReference>
<comment type="cofactor">
    <cofactor evidence="2">
        <name>Zn(2+)</name>
        <dbReference type="ChEBI" id="CHEBI:29105"/>
    </cofactor>
</comment>
<evidence type="ECO:0000313" key="21">
    <source>
        <dbReference type="EMBL" id="MTI98802.1"/>
    </source>
</evidence>
<dbReference type="Gene3D" id="3.40.50.300">
    <property type="entry name" value="P-loop containing nucleotide triphosphate hydrolases"/>
    <property type="match status" value="2"/>
</dbReference>
<keyword evidence="10" id="KW-0067">ATP-binding</keyword>
<keyword evidence="11" id="KW-0238">DNA-binding</keyword>
<protein>
    <recommendedName>
        <fullName evidence="16">DNA helicase RecQ</fullName>
        <ecNumber evidence="16">5.6.2.4</ecNumber>
    </recommendedName>
</protein>
<dbReference type="InterPro" id="IPR002121">
    <property type="entry name" value="HRDC_dom"/>
</dbReference>
<keyword evidence="7 21" id="KW-0378">Hydrolase</keyword>
<dbReference type="NCBIfam" id="TIGR01389">
    <property type="entry name" value="recQ"/>
    <property type="match status" value="1"/>
</dbReference>
<dbReference type="EC" id="5.6.2.4" evidence="16"/>
<evidence type="ECO:0000256" key="14">
    <source>
        <dbReference type="ARBA" id="ARBA00023235"/>
    </source>
</evidence>
<feature type="domain" description="Helicase C-terminal" evidence="20">
    <location>
        <begin position="232"/>
        <end position="382"/>
    </location>
</feature>
<keyword evidence="13" id="KW-0234">DNA repair</keyword>
<dbReference type="GO" id="GO:0006281">
    <property type="term" value="P:DNA repair"/>
    <property type="evidence" value="ECO:0007669"/>
    <property type="project" value="UniProtKB-KW"/>
</dbReference>
<dbReference type="EMBL" id="VENC01000008">
    <property type="protein sequence ID" value="MTI98802.1"/>
    <property type="molecule type" value="Genomic_DNA"/>
</dbReference>
<dbReference type="Pfam" id="PF09382">
    <property type="entry name" value="RQC"/>
    <property type="match status" value="1"/>
</dbReference>
<evidence type="ECO:0000259" key="18">
    <source>
        <dbReference type="PROSITE" id="PS50967"/>
    </source>
</evidence>
<dbReference type="SMART" id="SM00487">
    <property type="entry name" value="DEXDc"/>
    <property type="match status" value="1"/>
</dbReference>
<comment type="cofactor">
    <cofactor evidence="1">
        <name>Mg(2+)</name>
        <dbReference type="ChEBI" id="CHEBI:18420"/>
    </cofactor>
</comment>
<dbReference type="InterPro" id="IPR011545">
    <property type="entry name" value="DEAD/DEAH_box_helicase_dom"/>
</dbReference>
<evidence type="ECO:0000256" key="4">
    <source>
        <dbReference type="ARBA" id="ARBA00022723"/>
    </source>
</evidence>
<dbReference type="InterPro" id="IPR014001">
    <property type="entry name" value="Helicase_ATP-bd"/>
</dbReference>
<dbReference type="CDD" id="cd17920">
    <property type="entry name" value="DEXHc_RecQ"/>
    <property type="match status" value="1"/>
</dbReference>
<dbReference type="Pfam" id="PF16124">
    <property type="entry name" value="RecQ_Zn_bind"/>
    <property type="match status" value="1"/>
</dbReference>
<keyword evidence="14" id="KW-0413">Isomerase</keyword>
<evidence type="ECO:0000256" key="15">
    <source>
        <dbReference type="ARBA" id="ARBA00034617"/>
    </source>
</evidence>
<dbReference type="GO" id="GO:0016787">
    <property type="term" value="F:hydrolase activity"/>
    <property type="evidence" value="ECO:0007669"/>
    <property type="project" value="UniProtKB-KW"/>
</dbReference>
<evidence type="ECO:0000256" key="3">
    <source>
        <dbReference type="ARBA" id="ARBA00005446"/>
    </source>
</evidence>
<dbReference type="GO" id="GO:0006310">
    <property type="term" value="P:DNA recombination"/>
    <property type="evidence" value="ECO:0007669"/>
    <property type="project" value="UniProtKB-UniRule"/>
</dbReference>
<feature type="domain" description="Helicase ATP-binding" evidence="19">
    <location>
        <begin position="43"/>
        <end position="211"/>
    </location>
</feature>
<dbReference type="GO" id="GO:0005737">
    <property type="term" value="C:cytoplasm"/>
    <property type="evidence" value="ECO:0007669"/>
    <property type="project" value="TreeGrafter"/>
</dbReference>
<dbReference type="InterPro" id="IPR010997">
    <property type="entry name" value="HRDC-like_sf"/>
</dbReference>
<evidence type="ECO:0000256" key="13">
    <source>
        <dbReference type="ARBA" id="ARBA00023204"/>
    </source>
</evidence>
<keyword evidence="6" id="KW-0227">DNA damage</keyword>
<evidence type="ECO:0000256" key="17">
    <source>
        <dbReference type="SAM" id="MobiDB-lite"/>
    </source>
</evidence>
<feature type="domain" description="HRDC" evidence="18">
    <location>
        <begin position="546"/>
        <end position="622"/>
    </location>
</feature>
<name>A0A844HXF9_9GAMM</name>
<dbReference type="GO" id="GO:0030894">
    <property type="term" value="C:replisome"/>
    <property type="evidence" value="ECO:0007669"/>
    <property type="project" value="TreeGrafter"/>
</dbReference>
<keyword evidence="5" id="KW-0547">Nucleotide-binding</keyword>
<dbReference type="PANTHER" id="PTHR13710:SF105">
    <property type="entry name" value="ATP-DEPENDENT DNA HELICASE Q1"/>
    <property type="match status" value="1"/>
</dbReference>
<evidence type="ECO:0000256" key="8">
    <source>
        <dbReference type="ARBA" id="ARBA00022806"/>
    </source>
</evidence>
<dbReference type="Pfam" id="PF00570">
    <property type="entry name" value="HRDC"/>
    <property type="match status" value="1"/>
</dbReference>
<dbReference type="Proteomes" id="UP000431462">
    <property type="component" value="Unassembled WGS sequence"/>
</dbReference>
<dbReference type="InterPro" id="IPR006293">
    <property type="entry name" value="DNA_helicase_ATP-dep_RecQ_bac"/>
</dbReference>
<evidence type="ECO:0000256" key="10">
    <source>
        <dbReference type="ARBA" id="ARBA00022840"/>
    </source>
</evidence>
<dbReference type="PANTHER" id="PTHR13710">
    <property type="entry name" value="DNA HELICASE RECQ FAMILY MEMBER"/>
    <property type="match status" value="1"/>
</dbReference>
<keyword evidence="4" id="KW-0479">Metal-binding</keyword>
<dbReference type="Gene3D" id="1.10.150.80">
    <property type="entry name" value="HRDC domain"/>
    <property type="match status" value="1"/>
</dbReference>
<dbReference type="Gene3D" id="1.10.10.10">
    <property type="entry name" value="Winged helix-like DNA-binding domain superfamily/Winged helix DNA-binding domain"/>
    <property type="match status" value="1"/>
</dbReference>
<dbReference type="InterPro" id="IPR032284">
    <property type="entry name" value="RecQ_Zn-bd"/>
</dbReference>
<evidence type="ECO:0000256" key="1">
    <source>
        <dbReference type="ARBA" id="ARBA00001946"/>
    </source>
</evidence>
<evidence type="ECO:0000256" key="11">
    <source>
        <dbReference type="ARBA" id="ARBA00023125"/>
    </source>
</evidence>
<dbReference type="PROSITE" id="PS51192">
    <property type="entry name" value="HELICASE_ATP_BIND_1"/>
    <property type="match status" value="1"/>
</dbReference>
<dbReference type="InterPro" id="IPR001650">
    <property type="entry name" value="Helicase_C-like"/>
</dbReference>
<dbReference type="GO" id="GO:0009432">
    <property type="term" value="P:SOS response"/>
    <property type="evidence" value="ECO:0007669"/>
    <property type="project" value="UniProtKB-UniRule"/>
</dbReference>
<evidence type="ECO:0000256" key="12">
    <source>
        <dbReference type="ARBA" id="ARBA00023172"/>
    </source>
</evidence>
<evidence type="ECO:0000313" key="22">
    <source>
        <dbReference type="Proteomes" id="UP000431462"/>
    </source>
</evidence>
<dbReference type="GO" id="GO:0009378">
    <property type="term" value="F:four-way junction helicase activity"/>
    <property type="evidence" value="ECO:0007669"/>
    <property type="project" value="TreeGrafter"/>
</dbReference>
<dbReference type="GO" id="GO:0046872">
    <property type="term" value="F:metal ion binding"/>
    <property type="evidence" value="ECO:0007669"/>
    <property type="project" value="UniProtKB-KW"/>
</dbReference>
<dbReference type="PROSITE" id="PS51194">
    <property type="entry name" value="HELICASE_CTER"/>
    <property type="match status" value="1"/>
</dbReference>
<dbReference type="SUPFAM" id="SSF52540">
    <property type="entry name" value="P-loop containing nucleoside triphosphate hydrolases"/>
    <property type="match status" value="2"/>
</dbReference>
<dbReference type="FunFam" id="3.40.50.300:FF:000156">
    <property type="entry name" value="ATP-dependent DNA helicase recQ"/>
    <property type="match status" value="1"/>
</dbReference>
<keyword evidence="12" id="KW-0233">DNA recombination</keyword>
<dbReference type="SUPFAM" id="SSF47819">
    <property type="entry name" value="HRDC-like"/>
    <property type="match status" value="1"/>
</dbReference>
<dbReference type="AlphaFoldDB" id="A0A844HXF9"/>
<accession>A0A844HXF9</accession>
<dbReference type="PROSITE" id="PS50967">
    <property type="entry name" value="HRDC"/>
    <property type="match status" value="1"/>
</dbReference>
<feature type="compositionally biased region" description="Polar residues" evidence="17">
    <location>
        <begin position="8"/>
        <end position="19"/>
    </location>
</feature>
<dbReference type="NCBIfam" id="TIGR00614">
    <property type="entry name" value="recQ_fam"/>
    <property type="match status" value="1"/>
</dbReference>
<evidence type="ECO:0000256" key="16">
    <source>
        <dbReference type="NCBIfam" id="TIGR01389"/>
    </source>
</evidence>
<dbReference type="GO" id="GO:0006260">
    <property type="term" value="P:DNA replication"/>
    <property type="evidence" value="ECO:0007669"/>
    <property type="project" value="InterPro"/>
</dbReference>
<dbReference type="SMART" id="SM00341">
    <property type="entry name" value="HRDC"/>
    <property type="match status" value="1"/>
</dbReference>
<feature type="region of interest" description="Disordered" evidence="17">
    <location>
        <begin position="1"/>
        <end position="22"/>
    </location>
</feature>
<evidence type="ECO:0000259" key="20">
    <source>
        <dbReference type="PROSITE" id="PS51194"/>
    </source>
</evidence>
<dbReference type="GO" id="GO:0003677">
    <property type="term" value="F:DNA binding"/>
    <property type="evidence" value="ECO:0007669"/>
    <property type="project" value="UniProtKB-KW"/>
</dbReference>
<proteinExistence type="inferred from homology"/>
<evidence type="ECO:0000256" key="7">
    <source>
        <dbReference type="ARBA" id="ARBA00022801"/>
    </source>
</evidence>
<comment type="similarity">
    <text evidence="3">Belongs to the helicase family. RecQ subfamily.</text>
</comment>
<dbReference type="GO" id="GO:0043590">
    <property type="term" value="C:bacterial nucleoid"/>
    <property type="evidence" value="ECO:0007669"/>
    <property type="project" value="TreeGrafter"/>
</dbReference>
<keyword evidence="8 21" id="KW-0347">Helicase</keyword>
<dbReference type="InterPro" id="IPR036388">
    <property type="entry name" value="WH-like_DNA-bd_sf"/>
</dbReference>
<evidence type="ECO:0000256" key="5">
    <source>
        <dbReference type="ARBA" id="ARBA00022741"/>
    </source>
</evidence>
<dbReference type="FunFam" id="1.10.10.10:FF:000175">
    <property type="entry name" value="ATP-dependent DNA helicase RecQ"/>
    <property type="match status" value="1"/>
</dbReference>
<dbReference type="SMART" id="SM00956">
    <property type="entry name" value="RQC"/>
    <property type="match status" value="1"/>
</dbReference>
<dbReference type="GO" id="GO:0043138">
    <property type="term" value="F:3'-5' DNA helicase activity"/>
    <property type="evidence" value="ECO:0007669"/>
    <property type="project" value="UniProtKB-EC"/>
</dbReference>
<evidence type="ECO:0000256" key="6">
    <source>
        <dbReference type="ARBA" id="ARBA00022763"/>
    </source>
</evidence>
<dbReference type="InterPro" id="IPR044876">
    <property type="entry name" value="HRDC_dom_sf"/>
</dbReference>